<evidence type="ECO:0000313" key="3">
    <source>
        <dbReference type="Proteomes" id="UP000054995"/>
    </source>
</evidence>
<gene>
    <name evidence="2" type="ORF">T4D_16675</name>
</gene>
<sequence length="85" mass="9482">MVAQLGNEICLTQLQNQRTQQPKFTVLRTDKSSSLLFVHKITQARRTSMSEETRFCFSLFIYLPTSSQSQPLPGGALGSDSDVSQ</sequence>
<dbReference type="AlphaFoldDB" id="A0A0V1FU78"/>
<evidence type="ECO:0000313" key="2">
    <source>
        <dbReference type="EMBL" id="KRY89592.1"/>
    </source>
</evidence>
<dbReference type="EMBL" id="JYDT01000030">
    <property type="protein sequence ID" value="KRY89592.1"/>
    <property type="molecule type" value="Genomic_DNA"/>
</dbReference>
<keyword evidence="3" id="KW-1185">Reference proteome</keyword>
<feature type="region of interest" description="Disordered" evidence="1">
    <location>
        <begin position="65"/>
        <end position="85"/>
    </location>
</feature>
<name>A0A0V1FU78_TRIPS</name>
<proteinExistence type="predicted"/>
<reference evidence="2 3" key="1">
    <citation type="submission" date="2015-01" db="EMBL/GenBank/DDBJ databases">
        <title>Evolution of Trichinella species and genotypes.</title>
        <authorList>
            <person name="Korhonen P.K."/>
            <person name="Edoardo P."/>
            <person name="Giuseppe L.R."/>
            <person name="Gasser R.B."/>
        </authorList>
    </citation>
    <scope>NUCLEOTIDE SEQUENCE [LARGE SCALE GENOMIC DNA]</scope>
    <source>
        <strain evidence="2">ISS470</strain>
    </source>
</reference>
<organism evidence="2 3">
    <name type="scientific">Trichinella pseudospiralis</name>
    <name type="common">Parasitic roundworm</name>
    <dbReference type="NCBI Taxonomy" id="6337"/>
    <lineage>
        <taxon>Eukaryota</taxon>
        <taxon>Metazoa</taxon>
        <taxon>Ecdysozoa</taxon>
        <taxon>Nematoda</taxon>
        <taxon>Enoplea</taxon>
        <taxon>Dorylaimia</taxon>
        <taxon>Trichinellida</taxon>
        <taxon>Trichinellidae</taxon>
        <taxon>Trichinella</taxon>
    </lineage>
</organism>
<accession>A0A0V1FU78</accession>
<evidence type="ECO:0000256" key="1">
    <source>
        <dbReference type="SAM" id="MobiDB-lite"/>
    </source>
</evidence>
<protein>
    <submittedName>
        <fullName evidence="2">Uncharacterized protein</fullName>
    </submittedName>
</protein>
<comment type="caution">
    <text evidence="2">The sequence shown here is derived from an EMBL/GenBank/DDBJ whole genome shotgun (WGS) entry which is preliminary data.</text>
</comment>
<dbReference type="Proteomes" id="UP000054995">
    <property type="component" value="Unassembled WGS sequence"/>
</dbReference>